<name>A0A7I8VH14_9ANNE</name>
<dbReference type="SMART" id="SM00645">
    <property type="entry name" value="Pept_C1"/>
    <property type="match status" value="1"/>
</dbReference>
<comment type="caution">
    <text evidence="11">The sequence shown here is derived from an EMBL/GenBank/DDBJ whole genome shotgun (WGS) entry which is preliminary data.</text>
</comment>
<comment type="similarity">
    <text evidence="1">Belongs to the peptidase C1 family.</text>
</comment>
<dbReference type="SUPFAM" id="SSF54001">
    <property type="entry name" value="Cysteine proteinases"/>
    <property type="match status" value="1"/>
</dbReference>
<comment type="function">
    <text evidence="8">Thiol protease. Has a role as a digestive enzyme.</text>
</comment>
<evidence type="ECO:0000256" key="5">
    <source>
        <dbReference type="ARBA" id="ARBA00022807"/>
    </source>
</evidence>
<dbReference type="Proteomes" id="UP000549394">
    <property type="component" value="Unassembled WGS sequence"/>
</dbReference>
<organism evidence="11 12">
    <name type="scientific">Dimorphilus gyrociliatus</name>
    <dbReference type="NCBI Taxonomy" id="2664684"/>
    <lineage>
        <taxon>Eukaryota</taxon>
        <taxon>Metazoa</taxon>
        <taxon>Spiralia</taxon>
        <taxon>Lophotrochozoa</taxon>
        <taxon>Annelida</taxon>
        <taxon>Polychaeta</taxon>
        <taxon>Polychaeta incertae sedis</taxon>
        <taxon>Dinophilidae</taxon>
        <taxon>Dimorphilus</taxon>
    </lineage>
</organism>
<keyword evidence="5" id="KW-0788">Thiol protease</keyword>
<proteinExistence type="inferred from homology"/>
<sequence length="275" mass="30345">MCGVIPDPNNYRASYRIHNVAAEYIPKEFDARTKWSYCKSLREIRDQGSCGSCWAFAAVEAMTDRICIASKGQENFHISSEDLLTCCTACGMGCNGGFPQAAWDYFENHGIVTGGQYGTKSGCQPYEIKPCEHHVPGPRQKCGEESTPKCQHTCENGYGIDYQKDKHFGLSSYSVPNDVTEIQAEIMNHGPVEAAFTVYADFPSYKSGVYQHESGAALGGHAVKILGWGEENGTPYWLVANSWNYDWGDKGFFKILRGQNECGIESEIVAGVPKV</sequence>
<dbReference type="InterPro" id="IPR038765">
    <property type="entry name" value="Papain-like_cys_pep_sf"/>
</dbReference>
<evidence type="ECO:0000313" key="12">
    <source>
        <dbReference type="Proteomes" id="UP000549394"/>
    </source>
</evidence>
<evidence type="ECO:0000256" key="4">
    <source>
        <dbReference type="ARBA" id="ARBA00022801"/>
    </source>
</evidence>
<evidence type="ECO:0000256" key="8">
    <source>
        <dbReference type="ARBA" id="ARBA00055576"/>
    </source>
</evidence>
<dbReference type="GO" id="GO:0006508">
    <property type="term" value="P:proteolysis"/>
    <property type="evidence" value="ECO:0007669"/>
    <property type="project" value="UniProtKB-KW"/>
</dbReference>
<accession>A0A7I8VH14</accession>
<keyword evidence="6" id="KW-0865">Zymogen</keyword>
<gene>
    <name evidence="11" type="ORF">DGYR_LOCUS3526</name>
</gene>
<dbReference type="PROSITE" id="PS00639">
    <property type="entry name" value="THIOL_PROTEASE_HIS"/>
    <property type="match status" value="1"/>
</dbReference>
<evidence type="ECO:0000256" key="1">
    <source>
        <dbReference type="ARBA" id="ARBA00008455"/>
    </source>
</evidence>
<keyword evidence="3" id="KW-0732">Signal</keyword>
<dbReference type="FunFam" id="3.90.70.10:FF:000031">
    <property type="entry name" value="Cathepsin B"/>
    <property type="match status" value="1"/>
</dbReference>
<dbReference type="InterPro" id="IPR013128">
    <property type="entry name" value="Peptidase_C1A"/>
</dbReference>
<keyword evidence="2" id="KW-0645">Protease</keyword>
<feature type="domain" description="Peptidase C1A papain C-terminal" evidence="10">
    <location>
        <begin position="25"/>
        <end position="272"/>
    </location>
</feature>
<keyword evidence="4" id="KW-0378">Hydrolase</keyword>
<dbReference type="InterPro" id="IPR025660">
    <property type="entry name" value="Pept_his_AS"/>
</dbReference>
<evidence type="ECO:0000256" key="6">
    <source>
        <dbReference type="ARBA" id="ARBA00023145"/>
    </source>
</evidence>
<dbReference type="InterPro" id="IPR000169">
    <property type="entry name" value="Pept_cys_AS"/>
</dbReference>
<dbReference type="PROSITE" id="PS00139">
    <property type="entry name" value="THIOL_PROTEASE_CYS"/>
    <property type="match status" value="1"/>
</dbReference>
<dbReference type="PRINTS" id="PR00705">
    <property type="entry name" value="PAPAIN"/>
</dbReference>
<dbReference type="InterPro" id="IPR000668">
    <property type="entry name" value="Peptidase_C1A_C"/>
</dbReference>
<dbReference type="Gene3D" id="3.90.70.10">
    <property type="entry name" value="Cysteine proteinases"/>
    <property type="match status" value="1"/>
</dbReference>
<dbReference type="PROSITE" id="PS00640">
    <property type="entry name" value="THIOL_PROTEASE_ASN"/>
    <property type="match status" value="1"/>
</dbReference>
<evidence type="ECO:0000256" key="3">
    <source>
        <dbReference type="ARBA" id="ARBA00022729"/>
    </source>
</evidence>
<dbReference type="CDD" id="cd02620">
    <property type="entry name" value="Peptidase_C1A_CathepsinB"/>
    <property type="match status" value="1"/>
</dbReference>
<dbReference type="InterPro" id="IPR025661">
    <property type="entry name" value="Pept_asp_AS"/>
</dbReference>
<evidence type="ECO:0000256" key="9">
    <source>
        <dbReference type="ARBA" id="ARBA00073107"/>
    </source>
</evidence>
<dbReference type="Pfam" id="PF00112">
    <property type="entry name" value="Peptidase_C1"/>
    <property type="match status" value="1"/>
</dbReference>
<keyword evidence="7" id="KW-1015">Disulfide bond</keyword>
<evidence type="ECO:0000259" key="10">
    <source>
        <dbReference type="SMART" id="SM00645"/>
    </source>
</evidence>
<dbReference type="EMBL" id="CAJFCJ010000005">
    <property type="protein sequence ID" value="CAD5114701.1"/>
    <property type="molecule type" value="Genomic_DNA"/>
</dbReference>
<evidence type="ECO:0000313" key="11">
    <source>
        <dbReference type="EMBL" id="CAD5114701.1"/>
    </source>
</evidence>
<dbReference type="AlphaFoldDB" id="A0A7I8VH14"/>
<evidence type="ECO:0000256" key="2">
    <source>
        <dbReference type="ARBA" id="ARBA00022670"/>
    </source>
</evidence>
<evidence type="ECO:0000256" key="7">
    <source>
        <dbReference type="ARBA" id="ARBA00023157"/>
    </source>
</evidence>
<dbReference type="GO" id="GO:0008234">
    <property type="term" value="F:cysteine-type peptidase activity"/>
    <property type="evidence" value="ECO:0007669"/>
    <property type="project" value="UniProtKB-KW"/>
</dbReference>
<keyword evidence="12" id="KW-1185">Reference proteome</keyword>
<dbReference type="OrthoDB" id="640249at2759"/>
<reference evidence="11 12" key="1">
    <citation type="submission" date="2020-08" db="EMBL/GenBank/DDBJ databases">
        <authorList>
            <person name="Hejnol A."/>
        </authorList>
    </citation>
    <scope>NUCLEOTIDE SEQUENCE [LARGE SCALE GENOMIC DNA]</scope>
</reference>
<protein>
    <recommendedName>
        <fullName evidence="9">Cathepsin B-like cysteine proteinase</fullName>
    </recommendedName>
</protein>
<dbReference type="PANTHER" id="PTHR12411">
    <property type="entry name" value="CYSTEINE PROTEASE FAMILY C1-RELATED"/>
    <property type="match status" value="1"/>
</dbReference>